<reference evidence="2" key="2">
    <citation type="submission" date="2011-01" db="EMBL/GenBank/DDBJ databases">
        <title>The Non-contiguous Finished genome of Clostridium papyrosolvens.</title>
        <authorList>
            <person name="Lucas S."/>
            <person name="Copeland A."/>
            <person name="Lapidus A."/>
            <person name="Cheng J.-F."/>
            <person name="Goodwin L."/>
            <person name="Pitluck S."/>
            <person name="Misra M."/>
            <person name="Chertkov O."/>
            <person name="Detter J.C."/>
            <person name="Han C."/>
            <person name="Tapia R."/>
            <person name="Land M."/>
            <person name="Hauser L."/>
            <person name="Kyrpides N."/>
            <person name="Ivanova N."/>
            <person name="Pagani I."/>
            <person name="Mouttaki H."/>
            <person name="He Z."/>
            <person name="Zhou J."/>
            <person name="Hemme C.L."/>
            <person name="Woyke T."/>
        </authorList>
    </citation>
    <scope>NUCLEOTIDE SEQUENCE [LARGE SCALE GENOMIC DNA]</scope>
    <source>
        <strain evidence="2">DSM 2782</strain>
    </source>
</reference>
<organism evidence="2 3">
    <name type="scientific">Ruminiclostridium papyrosolvens DSM 2782</name>
    <dbReference type="NCBI Taxonomy" id="588581"/>
    <lineage>
        <taxon>Bacteria</taxon>
        <taxon>Bacillati</taxon>
        <taxon>Bacillota</taxon>
        <taxon>Clostridia</taxon>
        <taxon>Eubacteriales</taxon>
        <taxon>Oscillospiraceae</taxon>
        <taxon>Ruminiclostridium</taxon>
    </lineage>
</organism>
<feature type="transmembrane region" description="Helical" evidence="1">
    <location>
        <begin position="48"/>
        <end position="67"/>
    </location>
</feature>
<dbReference type="AlphaFoldDB" id="F1TDP1"/>
<protein>
    <submittedName>
        <fullName evidence="2">Uncharacterized protein</fullName>
    </submittedName>
</protein>
<dbReference type="STRING" id="588581.Cpap_1920"/>
<dbReference type="Proteomes" id="UP000003860">
    <property type="component" value="Unassembled WGS sequence"/>
</dbReference>
<accession>F1TDP1</accession>
<dbReference type="EMBL" id="ACXX02000008">
    <property type="protein sequence ID" value="EGD47337.1"/>
    <property type="molecule type" value="Genomic_DNA"/>
</dbReference>
<dbReference type="RefSeq" id="WP_004619737.1">
    <property type="nucleotide sequence ID" value="NZ_ACXX02000008.1"/>
</dbReference>
<dbReference type="OrthoDB" id="1739988at2"/>
<reference evidence="2" key="1">
    <citation type="submission" date="2009-07" db="EMBL/GenBank/DDBJ databases">
        <authorList>
            <consortium name="US DOE Joint Genome Institute (JGI-PGF)"/>
            <person name="Lucas S."/>
            <person name="Copeland A."/>
            <person name="Lapidus A."/>
            <person name="Glavina del Rio T."/>
            <person name="Tice H."/>
            <person name="Bruce D."/>
            <person name="Goodwin L."/>
            <person name="Pitluck S."/>
            <person name="Larimer F."/>
            <person name="Land M.L."/>
            <person name="Mouttaki H."/>
            <person name="He Z."/>
            <person name="Zhou J."/>
            <person name="Hemme C.L."/>
        </authorList>
    </citation>
    <scope>NUCLEOTIDE SEQUENCE [LARGE SCALE GENOMIC DNA]</scope>
    <source>
        <strain evidence="2">DSM 2782</strain>
    </source>
</reference>
<keyword evidence="3" id="KW-1185">Reference proteome</keyword>
<comment type="caution">
    <text evidence="2">The sequence shown here is derived from an EMBL/GenBank/DDBJ whole genome shotgun (WGS) entry which is preliminary data.</text>
</comment>
<name>F1TDP1_9FIRM</name>
<proteinExistence type="predicted"/>
<evidence type="ECO:0000256" key="1">
    <source>
        <dbReference type="SAM" id="Phobius"/>
    </source>
</evidence>
<feature type="transmembrane region" description="Helical" evidence="1">
    <location>
        <begin position="20"/>
        <end position="41"/>
    </location>
</feature>
<evidence type="ECO:0000313" key="2">
    <source>
        <dbReference type="EMBL" id="EGD47337.1"/>
    </source>
</evidence>
<keyword evidence="1" id="KW-1133">Transmembrane helix</keyword>
<gene>
    <name evidence="2" type="ORF">Cpap_1920</name>
</gene>
<keyword evidence="1" id="KW-0472">Membrane</keyword>
<sequence length="83" mass="8899">MLEAVLKQLGNGINKTVAVVLNLVLYLFNLGVISVTIVFALRMGVHTFLAALTGTLSVMIVIVLNVVTETLGITKNQFGQKVN</sequence>
<evidence type="ECO:0000313" key="3">
    <source>
        <dbReference type="Proteomes" id="UP000003860"/>
    </source>
</evidence>
<keyword evidence="1" id="KW-0812">Transmembrane</keyword>